<feature type="transmembrane region" description="Helical" evidence="1">
    <location>
        <begin position="20"/>
        <end position="39"/>
    </location>
</feature>
<dbReference type="AlphaFoldDB" id="X1BJF5"/>
<comment type="caution">
    <text evidence="2">The sequence shown here is derived from an EMBL/GenBank/DDBJ whole genome shotgun (WGS) entry which is preliminary data.</text>
</comment>
<organism evidence="2">
    <name type="scientific">marine sediment metagenome</name>
    <dbReference type="NCBI Taxonomy" id="412755"/>
    <lineage>
        <taxon>unclassified sequences</taxon>
        <taxon>metagenomes</taxon>
        <taxon>ecological metagenomes</taxon>
    </lineage>
</organism>
<reference evidence="2" key="1">
    <citation type="journal article" date="2014" name="Front. Microbiol.">
        <title>High frequency of phylogenetically diverse reductive dehalogenase-homologous genes in deep subseafloor sedimentary metagenomes.</title>
        <authorList>
            <person name="Kawai M."/>
            <person name="Futagami T."/>
            <person name="Toyoda A."/>
            <person name="Takaki Y."/>
            <person name="Nishi S."/>
            <person name="Hori S."/>
            <person name="Arai W."/>
            <person name="Tsubouchi T."/>
            <person name="Morono Y."/>
            <person name="Uchiyama I."/>
            <person name="Ito T."/>
            <person name="Fujiyama A."/>
            <person name="Inagaki F."/>
            <person name="Takami H."/>
        </authorList>
    </citation>
    <scope>NUCLEOTIDE SEQUENCE</scope>
    <source>
        <strain evidence="2">Expedition CK06-06</strain>
    </source>
</reference>
<evidence type="ECO:0000313" key="2">
    <source>
        <dbReference type="EMBL" id="GAG84228.1"/>
    </source>
</evidence>
<evidence type="ECO:0000256" key="1">
    <source>
        <dbReference type="SAM" id="Phobius"/>
    </source>
</evidence>
<dbReference type="EMBL" id="BART01015422">
    <property type="protein sequence ID" value="GAG84228.1"/>
    <property type="molecule type" value="Genomic_DNA"/>
</dbReference>
<keyword evidence="1" id="KW-0472">Membrane</keyword>
<accession>X1BJF5</accession>
<keyword evidence="1" id="KW-0812">Transmembrane</keyword>
<protein>
    <submittedName>
        <fullName evidence="2">Uncharacterized protein</fullName>
    </submittedName>
</protein>
<proteinExistence type="predicted"/>
<name>X1BJF5_9ZZZZ</name>
<sequence length="84" mass="9211">MAKKKRKVKRRRTTSEKVIIVLGIIIALSMILSLVAGLGNRSRGADGSSSLPEDFGVPIALEIESTAYETFMSTYDSVSDLYRT</sequence>
<gene>
    <name evidence="2" type="ORF">S01H4_29942</name>
</gene>
<keyword evidence="1" id="KW-1133">Transmembrane helix</keyword>